<evidence type="ECO:0008006" key="2">
    <source>
        <dbReference type="Google" id="ProtNLM"/>
    </source>
</evidence>
<evidence type="ECO:0000313" key="1">
    <source>
        <dbReference type="EMBL" id="CUV09922.1"/>
    </source>
</evidence>
<dbReference type="InterPro" id="IPR022269">
    <property type="entry name" value="SO_2930-like_C"/>
</dbReference>
<dbReference type="AlphaFoldDB" id="A0A160VHH8"/>
<reference evidence="1" key="1">
    <citation type="submission" date="2015-10" db="EMBL/GenBank/DDBJ databases">
        <authorList>
            <person name="Gilbert D.G."/>
        </authorList>
    </citation>
    <scope>NUCLEOTIDE SEQUENCE</scope>
</reference>
<name>A0A160VHH8_9ZZZZ</name>
<dbReference type="NCBIfam" id="TIGR03806">
    <property type="entry name" value="chp_HNE_0200"/>
    <property type="match status" value="1"/>
</dbReference>
<accession>A0A160VHH8</accession>
<gene>
    <name evidence="1" type="ORF">MGWOODY_Mmi136</name>
</gene>
<dbReference type="EMBL" id="FAXC01000325">
    <property type="protein sequence ID" value="CUV09922.1"/>
    <property type="molecule type" value="Genomic_DNA"/>
</dbReference>
<sequence length="344" mass="39155">MSKTIIWFILTFSVAFSSAPNPLKYAKPKLSDYGFFKDRMADHIPAEGVIPYSVSAQLFSDYALKSRFIVLPEGQRLQYKSDGSFDFPQGSVLIKTFYYPADFRNPNQEIKLMETRLLTHTPEGWMGFAYVWNETQTEAFLEIAGERLPASFIHSDGEKIELEYSVPNFNQCKGCHVNQNQMVPIGPKVRLLNHEFEYPDGKMNQLKKWKILEMINGLPNLSTLPHTPDYDDPLEGSIAERSRAWIDINCAHCHRLGAPGETSGLFLNIEENDPTRLGIFKPPVAAGRGSGNMRYTIVPGNPEESIMVYRMESTDPGIMMPELSRKLVHKEGVKLVKEWIRNMK</sequence>
<organism evidence="1">
    <name type="scientific">hydrothermal vent metagenome</name>
    <dbReference type="NCBI Taxonomy" id="652676"/>
    <lineage>
        <taxon>unclassified sequences</taxon>
        <taxon>metagenomes</taxon>
        <taxon>ecological metagenomes</taxon>
    </lineage>
</organism>
<protein>
    <recommendedName>
        <fullName evidence="2">Cytochrome c domain-containing protein</fullName>
    </recommendedName>
</protein>
<proteinExistence type="predicted"/>